<reference evidence="2" key="2">
    <citation type="journal article" date="2008" name="Nucleic Acids Res.">
        <title>The rice annotation project database (RAP-DB): 2008 update.</title>
        <authorList>
            <consortium name="The rice annotation project (RAP)"/>
        </authorList>
    </citation>
    <scope>GENOME REANNOTATION</scope>
    <source>
        <strain evidence="2">cv. Nipponbare</strain>
    </source>
</reference>
<accession>Q6H4S5</accession>
<gene>
    <name evidence="1" type="primary">B1008E06.45</name>
</gene>
<dbReference type="AlphaFoldDB" id="Q6H4S5"/>
<proteinExistence type="predicted"/>
<dbReference type="Proteomes" id="UP000000763">
    <property type="component" value="Chromosome 9"/>
</dbReference>
<organism evidence="1 2">
    <name type="scientific">Oryza sativa subsp. japonica</name>
    <name type="common">Rice</name>
    <dbReference type="NCBI Taxonomy" id="39947"/>
    <lineage>
        <taxon>Eukaryota</taxon>
        <taxon>Viridiplantae</taxon>
        <taxon>Streptophyta</taxon>
        <taxon>Embryophyta</taxon>
        <taxon>Tracheophyta</taxon>
        <taxon>Spermatophyta</taxon>
        <taxon>Magnoliopsida</taxon>
        <taxon>Liliopsida</taxon>
        <taxon>Poales</taxon>
        <taxon>Poaceae</taxon>
        <taxon>BOP clade</taxon>
        <taxon>Oryzoideae</taxon>
        <taxon>Oryzeae</taxon>
        <taxon>Oryzinae</taxon>
        <taxon>Oryza</taxon>
        <taxon>Oryza sativa</taxon>
    </lineage>
</organism>
<protein>
    <submittedName>
        <fullName evidence="1">Uncharacterized protein</fullName>
    </submittedName>
</protein>
<dbReference type="EMBL" id="AP005829">
    <property type="protein sequence ID" value="BAD26274.1"/>
    <property type="molecule type" value="Genomic_DNA"/>
</dbReference>
<evidence type="ECO:0000313" key="1">
    <source>
        <dbReference type="EMBL" id="BAD26274.1"/>
    </source>
</evidence>
<evidence type="ECO:0000313" key="2">
    <source>
        <dbReference type="Proteomes" id="UP000000763"/>
    </source>
</evidence>
<sequence length="79" mass="8422">MYICYETLKKIKCSDAVVVTTWAAEGTAAWHGAAARPTGTECPLRRPAQHEPGGGPRCALPKCGVWRSIGADVALALQR</sequence>
<reference evidence="2" key="1">
    <citation type="journal article" date="2005" name="Nature">
        <title>The map-based sequence of the rice genome.</title>
        <authorList>
            <consortium name="International rice genome sequencing project (IRGSP)"/>
            <person name="Matsumoto T."/>
            <person name="Wu J."/>
            <person name="Kanamori H."/>
            <person name="Katayose Y."/>
            <person name="Fujisawa M."/>
            <person name="Namiki N."/>
            <person name="Mizuno H."/>
            <person name="Yamamoto K."/>
            <person name="Antonio B.A."/>
            <person name="Baba T."/>
            <person name="Sakata K."/>
            <person name="Nagamura Y."/>
            <person name="Aoki H."/>
            <person name="Arikawa K."/>
            <person name="Arita K."/>
            <person name="Bito T."/>
            <person name="Chiden Y."/>
            <person name="Fujitsuka N."/>
            <person name="Fukunaka R."/>
            <person name="Hamada M."/>
            <person name="Harada C."/>
            <person name="Hayashi A."/>
            <person name="Hijishita S."/>
            <person name="Honda M."/>
            <person name="Hosokawa S."/>
            <person name="Ichikawa Y."/>
            <person name="Idonuma A."/>
            <person name="Iijima M."/>
            <person name="Ikeda M."/>
            <person name="Ikeno M."/>
            <person name="Ito K."/>
            <person name="Ito S."/>
            <person name="Ito T."/>
            <person name="Ito Y."/>
            <person name="Ito Y."/>
            <person name="Iwabuchi A."/>
            <person name="Kamiya K."/>
            <person name="Karasawa W."/>
            <person name="Kurita K."/>
            <person name="Katagiri S."/>
            <person name="Kikuta A."/>
            <person name="Kobayashi H."/>
            <person name="Kobayashi N."/>
            <person name="Machita K."/>
            <person name="Maehara T."/>
            <person name="Masukawa M."/>
            <person name="Mizubayashi T."/>
            <person name="Mukai Y."/>
            <person name="Nagasaki H."/>
            <person name="Nagata Y."/>
            <person name="Naito S."/>
            <person name="Nakashima M."/>
            <person name="Nakama Y."/>
            <person name="Nakamichi Y."/>
            <person name="Nakamura M."/>
            <person name="Meguro A."/>
            <person name="Negishi M."/>
            <person name="Ohta I."/>
            <person name="Ohta T."/>
            <person name="Okamoto M."/>
            <person name="Ono N."/>
            <person name="Saji S."/>
            <person name="Sakaguchi M."/>
            <person name="Sakai K."/>
            <person name="Shibata M."/>
            <person name="Shimokawa T."/>
            <person name="Song J."/>
            <person name="Takazaki Y."/>
            <person name="Terasawa K."/>
            <person name="Tsugane M."/>
            <person name="Tsuji K."/>
            <person name="Ueda S."/>
            <person name="Waki K."/>
            <person name="Yamagata H."/>
            <person name="Yamamoto M."/>
            <person name="Yamamoto S."/>
            <person name="Yamane H."/>
            <person name="Yoshiki S."/>
            <person name="Yoshihara R."/>
            <person name="Yukawa K."/>
            <person name="Zhong H."/>
            <person name="Yano M."/>
            <person name="Yuan Q."/>
            <person name="Ouyang S."/>
            <person name="Liu J."/>
            <person name="Jones K.M."/>
            <person name="Gansberger K."/>
            <person name="Moffat K."/>
            <person name="Hill J."/>
            <person name="Bera J."/>
            <person name="Fadrosh D."/>
            <person name="Jin S."/>
            <person name="Johri S."/>
            <person name="Kim M."/>
            <person name="Overton L."/>
            <person name="Reardon M."/>
            <person name="Tsitrin T."/>
            <person name="Vuong H."/>
            <person name="Weaver B."/>
            <person name="Ciecko A."/>
            <person name="Tallon L."/>
            <person name="Jackson J."/>
            <person name="Pai G."/>
            <person name="Aken S.V."/>
            <person name="Utterback T."/>
            <person name="Reidmuller S."/>
            <person name="Feldblyum T."/>
            <person name="Hsiao J."/>
            <person name="Zismann V."/>
            <person name="Iobst S."/>
            <person name="de Vazeille A.R."/>
            <person name="Buell C.R."/>
            <person name="Ying K."/>
            <person name="Li Y."/>
            <person name="Lu T."/>
            <person name="Huang Y."/>
            <person name="Zhao Q."/>
            <person name="Feng Q."/>
            <person name="Zhang L."/>
            <person name="Zhu J."/>
            <person name="Weng Q."/>
            <person name="Mu J."/>
            <person name="Lu Y."/>
            <person name="Fan D."/>
            <person name="Liu Y."/>
            <person name="Guan J."/>
            <person name="Zhang Y."/>
            <person name="Yu S."/>
            <person name="Liu X."/>
            <person name="Zhang Y."/>
            <person name="Hong G."/>
            <person name="Han B."/>
            <person name="Choisne N."/>
            <person name="Demange N."/>
            <person name="Orjeda G."/>
            <person name="Samain S."/>
            <person name="Cattolico L."/>
            <person name="Pelletier E."/>
            <person name="Couloux A."/>
            <person name="Segurens B."/>
            <person name="Wincker P."/>
            <person name="D'Hont A."/>
            <person name="Scarpelli C."/>
            <person name="Weissenbach J."/>
            <person name="Salanoubat M."/>
            <person name="Quetier F."/>
            <person name="Yu Y."/>
            <person name="Kim H.R."/>
            <person name="Rambo T."/>
            <person name="Currie J."/>
            <person name="Collura K."/>
            <person name="Luo M."/>
            <person name="Yang T."/>
            <person name="Ammiraju J.S.S."/>
            <person name="Engler F."/>
            <person name="Soderlund C."/>
            <person name="Wing R.A."/>
            <person name="Palmer L.E."/>
            <person name="de la Bastide M."/>
            <person name="Spiegel L."/>
            <person name="Nascimento L."/>
            <person name="Zutavern T."/>
            <person name="O'Shaughnessy A."/>
            <person name="Dike S."/>
            <person name="Dedhia N."/>
            <person name="Preston R."/>
            <person name="Balija V."/>
            <person name="McCombie W.R."/>
            <person name="Chow T."/>
            <person name="Chen H."/>
            <person name="Chung M."/>
            <person name="Chen C."/>
            <person name="Shaw J."/>
            <person name="Wu H."/>
            <person name="Hsiao K."/>
            <person name="Chao Y."/>
            <person name="Chu M."/>
            <person name="Cheng C."/>
            <person name="Hour A."/>
            <person name="Lee P."/>
            <person name="Lin S."/>
            <person name="Lin Y."/>
            <person name="Liou J."/>
            <person name="Liu S."/>
            <person name="Hsing Y."/>
            <person name="Raghuvanshi S."/>
            <person name="Mohanty A."/>
            <person name="Bharti A.K."/>
            <person name="Gaur A."/>
            <person name="Gupta V."/>
            <person name="Kumar D."/>
            <person name="Ravi V."/>
            <person name="Vij S."/>
            <person name="Kapur A."/>
            <person name="Khurana P."/>
            <person name="Khurana P."/>
            <person name="Khurana J.P."/>
            <person name="Tyagi A.K."/>
            <person name="Gaikwad K."/>
            <person name="Singh A."/>
            <person name="Dalal V."/>
            <person name="Srivastava S."/>
            <person name="Dixit A."/>
            <person name="Pal A.K."/>
            <person name="Ghazi I.A."/>
            <person name="Yadav M."/>
            <person name="Pandit A."/>
            <person name="Bhargava A."/>
            <person name="Sureshbabu K."/>
            <person name="Batra K."/>
            <person name="Sharma T.R."/>
            <person name="Mohapatra T."/>
            <person name="Singh N.K."/>
            <person name="Messing J."/>
            <person name="Nelson A.B."/>
            <person name="Fuks G."/>
            <person name="Kavchok S."/>
            <person name="Keizer G."/>
            <person name="Linton E."/>
            <person name="Llaca V."/>
            <person name="Song R."/>
            <person name="Tanyolac B."/>
            <person name="Young S."/>
            <person name="Ho-Il K."/>
            <person name="Hahn J.H."/>
            <person name="Sangsakoo G."/>
            <person name="Vanavichit A."/>
            <person name="de Mattos Luiz.A.T."/>
            <person name="Zimmer P.D."/>
            <person name="Malone G."/>
            <person name="Dellagostin O."/>
            <person name="de Oliveira A.C."/>
            <person name="Bevan M."/>
            <person name="Bancroft I."/>
            <person name="Minx P."/>
            <person name="Cordum H."/>
            <person name="Wilson R."/>
            <person name="Cheng Z."/>
            <person name="Jin W."/>
            <person name="Jiang J."/>
            <person name="Leong S.A."/>
            <person name="Iwama H."/>
            <person name="Gojobori T."/>
            <person name="Itoh T."/>
            <person name="Niimura Y."/>
            <person name="Fujii Y."/>
            <person name="Habara T."/>
            <person name="Sakai H."/>
            <person name="Sato Y."/>
            <person name="Wilson G."/>
            <person name="Kumar K."/>
            <person name="McCouch S."/>
            <person name="Juretic N."/>
            <person name="Hoen D."/>
            <person name="Wright S."/>
            <person name="Bruskiewich R."/>
            <person name="Bureau T."/>
            <person name="Miyao A."/>
            <person name="Hirochika H."/>
            <person name="Nishikawa T."/>
            <person name="Kadowaki K."/>
            <person name="Sugiura M."/>
            <person name="Burr B."/>
            <person name="Sasaki T."/>
        </authorList>
    </citation>
    <scope>NUCLEOTIDE SEQUENCE [LARGE SCALE GENOMIC DNA]</scope>
    <source>
        <strain evidence="2">cv. Nipponbare</strain>
    </source>
</reference>
<name>Q6H4S5_ORYSJ</name>